<dbReference type="InterPro" id="IPR009057">
    <property type="entry name" value="Homeodomain-like_sf"/>
</dbReference>
<dbReference type="EMBL" id="WXYO01000003">
    <property type="protein sequence ID" value="NAS11865.1"/>
    <property type="molecule type" value="Genomic_DNA"/>
</dbReference>
<accession>A0A6L9EAR4</accession>
<evidence type="ECO:0000313" key="6">
    <source>
        <dbReference type="Proteomes" id="UP000475249"/>
    </source>
</evidence>
<dbReference type="InterPro" id="IPR050204">
    <property type="entry name" value="AraC_XylS_family_regulators"/>
</dbReference>
<evidence type="ECO:0000259" key="4">
    <source>
        <dbReference type="PROSITE" id="PS01124"/>
    </source>
</evidence>
<dbReference type="InterPro" id="IPR014710">
    <property type="entry name" value="RmlC-like_jellyroll"/>
</dbReference>
<dbReference type="GO" id="GO:0043565">
    <property type="term" value="F:sequence-specific DNA binding"/>
    <property type="evidence" value="ECO:0007669"/>
    <property type="project" value="InterPro"/>
</dbReference>
<dbReference type="SUPFAM" id="SSF51215">
    <property type="entry name" value="Regulatory protein AraC"/>
    <property type="match status" value="1"/>
</dbReference>
<organism evidence="5 6">
    <name type="scientific">Poritiphilus flavus</name>
    <dbReference type="NCBI Taxonomy" id="2697053"/>
    <lineage>
        <taxon>Bacteria</taxon>
        <taxon>Pseudomonadati</taxon>
        <taxon>Bacteroidota</taxon>
        <taxon>Flavobacteriia</taxon>
        <taxon>Flavobacteriales</taxon>
        <taxon>Flavobacteriaceae</taxon>
        <taxon>Poritiphilus</taxon>
    </lineage>
</organism>
<proteinExistence type="predicted"/>
<dbReference type="PANTHER" id="PTHR46796">
    <property type="entry name" value="HTH-TYPE TRANSCRIPTIONAL ACTIVATOR RHAS-RELATED"/>
    <property type="match status" value="1"/>
</dbReference>
<sequence>MEVLDTFVMPQQFKNHLENHEIVELDDLTILESCHDGQHEVRGVGYTTQHEILHVSSGSCKLIIEGRSLELLPGQSILIPKHTILKYQKVGSPYQSILFFLKDEFLLEFLQNHSFSKPWQKLARPYVIFQAEDLLNAAFQSMRPYIRNAAKTSKELFRVKTFEILLNLSNNTKTLPEFLFHMAIPAKVDLKLFMENMYIKKIGLQELAQLSGRSLSGFKREFQEVFGTSPFKWIKEKRLQTARELIVHTAKRPTEIYLDVGFEDYSHFSKSYKSYFGYLPSHTLQL</sequence>
<evidence type="ECO:0000256" key="2">
    <source>
        <dbReference type="ARBA" id="ARBA00023125"/>
    </source>
</evidence>
<dbReference type="Gene3D" id="2.60.120.10">
    <property type="entry name" value="Jelly Rolls"/>
    <property type="match status" value="1"/>
</dbReference>
<dbReference type="InterPro" id="IPR054015">
    <property type="entry name" value="ExsA-like_N"/>
</dbReference>
<keyword evidence="3" id="KW-0804">Transcription</keyword>
<name>A0A6L9EAR4_9FLAO</name>
<keyword evidence="1" id="KW-0805">Transcription regulation</keyword>
<dbReference type="Pfam" id="PF22200">
    <property type="entry name" value="ExsA_N"/>
    <property type="match status" value="1"/>
</dbReference>
<reference evidence="5 6" key="1">
    <citation type="submission" date="2020-01" db="EMBL/GenBank/DDBJ databases">
        <title>Bacteria diversity of Porities sp.</title>
        <authorList>
            <person name="Wang G."/>
        </authorList>
    </citation>
    <scope>NUCLEOTIDE SEQUENCE [LARGE SCALE GENOMIC DNA]</scope>
    <source>
        <strain evidence="5 6">R33</strain>
    </source>
</reference>
<keyword evidence="2" id="KW-0238">DNA-binding</keyword>
<keyword evidence="6" id="KW-1185">Reference proteome</keyword>
<dbReference type="AlphaFoldDB" id="A0A6L9EAR4"/>
<dbReference type="SUPFAM" id="SSF46689">
    <property type="entry name" value="Homeodomain-like"/>
    <property type="match status" value="1"/>
</dbReference>
<dbReference type="Proteomes" id="UP000475249">
    <property type="component" value="Unassembled WGS sequence"/>
</dbReference>
<comment type="caution">
    <text evidence="5">The sequence shown here is derived from an EMBL/GenBank/DDBJ whole genome shotgun (WGS) entry which is preliminary data.</text>
</comment>
<dbReference type="InterPro" id="IPR018060">
    <property type="entry name" value="HTH_AraC"/>
</dbReference>
<gene>
    <name evidence="5" type="ORF">GTQ38_07630</name>
</gene>
<dbReference type="Pfam" id="PF12833">
    <property type="entry name" value="HTH_18"/>
    <property type="match status" value="1"/>
</dbReference>
<evidence type="ECO:0000313" key="5">
    <source>
        <dbReference type="EMBL" id="NAS11865.1"/>
    </source>
</evidence>
<feature type="domain" description="HTH araC/xylS-type" evidence="4">
    <location>
        <begin position="188"/>
        <end position="286"/>
    </location>
</feature>
<dbReference type="Gene3D" id="1.10.10.60">
    <property type="entry name" value="Homeodomain-like"/>
    <property type="match status" value="1"/>
</dbReference>
<evidence type="ECO:0000256" key="1">
    <source>
        <dbReference type="ARBA" id="ARBA00023015"/>
    </source>
</evidence>
<protein>
    <submittedName>
        <fullName evidence="5">Helix-turn-helix domain-containing protein</fullName>
    </submittedName>
</protein>
<dbReference type="PROSITE" id="PS01124">
    <property type="entry name" value="HTH_ARAC_FAMILY_2"/>
    <property type="match status" value="1"/>
</dbReference>
<dbReference type="RefSeq" id="WP_161434904.1">
    <property type="nucleotide sequence ID" value="NZ_WXYO01000003.1"/>
</dbReference>
<dbReference type="SMART" id="SM00342">
    <property type="entry name" value="HTH_ARAC"/>
    <property type="match status" value="1"/>
</dbReference>
<dbReference type="InterPro" id="IPR037923">
    <property type="entry name" value="HTH-like"/>
</dbReference>
<dbReference type="GO" id="GO:0003700">
    <property type="term" value="F:DNA-binding transcription factor activity"/>
    <property type="evidence" value="ECO:0007669"/>
    <property type="project" value="InterPro"/>
</dbReference>
<evidence type="ECO:0000256" key="3">
    <source>
        <dbReference type="ARBA" id="ARBA00023163"/>
    </source>
</evidence>